<evidence type="ECO:0000256" key="1">
    <source>
        <dbReference type="SAM" id="MobiDB-lite"/>
    </source>
</evidence>
<comment type="caution">
    <text evidence="2">The sequence shown here is derived from an EMBL/GenBank/DDBJ whole genome shotgun (WGS) entry which is preliminary data.</text>
</comment>
<accession>A0AAN8L2M6</accession>
<proteinExistence type="predicted"/>
<dbReference type="EMBL" id="JAGTTL010000028">
    <property type="protein sequence ID" value="KAK6300045.1"/>
    <property type="molecule type" value="Genomic_DNA"/>
</dbReference>
<name>A0AAN8L2M6_9TELE</name>
<sequence>MVCSAHDGMTDSRVAIKKISPFEHPDVLSAHPEGASRSCCGSAMRTSSASTTS</sequence>
<evidence type="ECO:0000313" key="2">
    <source>
        <dbReference type="EMBL" id="KAK6300045.1"/>
    </source>
</evidence>
<feature type="region of interest" description="Disordered" evidence="1">
    <location>
        <begin position="27"/>
        <end position="53"/>
    </location>
</feature>
<dbReference type="AlphaFoldDB" id="A0AAN8L2M6"/>
<organism evidence="2 3">
    <name type="scientific">Coregonus suidteri</name>
    <dbReference type="NCBI Taxonomy" id="861788"/>
    <lineage>
        <taxon>Eukaryota</taxon>
        <taxon>Metazoa</taxon>
        <taxon>Chordata</taxon>
        <taxon>Craniata</taxon>
        <taxon>Vertebrata</taxon>
        <taxon>Euteleostomi</taxon>
        <taxon>Actinopterygii</taxon>
        <taxon>Neopterygii</taxon>
        <taxon>Teleostei</taxon>
        <taxon>Protacanthopterygii</taxon>
        <taxon>Salmoniformes</taxon>
        <taxon>Salmonidae</taxon>
        <taxon>Coregoninae</taxon>
        <taxon>Coregonus</taxon>
    </lineage>
</organism>
<dbReference type="Proteomes" id="UP001356427">
    <property type="component" value="Unassembled WGS sequence"/>
</dbReference>
<dbReference type="Gene3D" id="3.30.200.20">
    <property type="entry name" value="Phosphorylase Kinase, domain 1"/>
    <property type="match status" value="1"/>
</dbReference>
<reference evidence="2 3" key="1">
    <citation type="submission" date="2021-04" db="EMBL/GenBank/DDBJ databases">
        <authorList>
            <person name="De Guttry C."/>
            <person name="Zahm M."/>
            <person name="Klopp C."/>
            <person name="Cabau C."/>
            <person name="Louis A."/>
            <person name="Berthelot C."/>
            <person name="Parey E."/>
            <person name="Roest Crollius H."/>
            <person name="Montfort J."/>
            <person name="Robinson-Rechavi M."/>
            <person name="Bucao C."/>
            <person name="Bouchez O."/>
            <person name="Gislard M."/>
            <person name="Lluch J."/>
            <person name="Milhes M."/>
            <person name="Lampietro C."/>
            <person name="Lopez Roques C."/>
            <person name="Donnadieu C."/>
            <person name="Braasch I."/>
            <person name="Desvignes T."/>
            <person name="Postlethwait J."/>
            <person name="Bobe J."/>
            <person name="Wedekind C."/>
            <person name="Guiguen Y."/>
        </authorList>
    </citation>
    <scope>NUCLEOTIDE SEQUENCE [LARGE SCALE GENOMIC DNA]</scope>
    <source>
        <strain evidence="2">Cs_M1</strain>
        <tissue evidence="2">Blood</tissue>
    </source>
</reference>
<protein>
    <submittedName>
        <fullName evidence="2">Uncharacterized protein</fullName>
    </submittedName>
</protein>
<keyword evidence="3" id="KW-1185">Reference proteome</keyword>
<evidence type="ECO:0000313" key="3">
    <source>
        <dbReference type="Proteomes" id="UP001356427"/>
    </source>
</evidence>
<gene>
    <name evidence="2" type="ORF">J4Q44_G00300780</name>
</gene>